<keyword evidence="1" id="KW-1133">Transmembrane helix</keyword>
<protein>
    <submittedName>
        <fullName evidence="2">Uncharacterized protein</fullName>
    </submittedName>
</protein>
<comment type="caution">
    <text evidence="2">The sequence shown here is derived from an EMBL/GenBank/DDBJ whole genome shotgun (WGS) entry which is preliminary data.</text>
</comment>
<dbReference type="AlphaFoldDB" id="A0A728QQE4"/>
<keyword evidence="1" id="KW-0812">Transmembrane</keyword>
<feature type="transmembrane region" description="Helical" evidence="1">
    <location>
        <begin position="59"/>
        <end position="76"/>
    </location>
</feature>
<sequence length="81" mass="9028">MHRATSQSAYSAGRVRPASGSSLLCLYFSSGHVRFSGKQTLTFRSGKQRQTLANICKSLHYNAAISISFSYIFFVFNQNKV</sequence>
<dbReference type="EMBL" id="DAARJL010000017">
    <property type="protein sequence ID" value="HAE2680078.1"/>
    <property type="molecule type" value="Genomic_DNA"/>
</dbReference>
<accession>A0A728QQE4</accession>
<name>A0A728QQE4_SALEB</name>
<reference evidence="2" key="2">
    <citation type="submission" date="2018-07" db="EMBL/GenBank/DDBJ databases">
        <authorList>
            <consortium name="NCBI Pathogen Detection Project"/>
        </authorList>
    </citation>
    <scope>NUCLEOTIDE SEQUENCE</scope>
    <source>
        <strain evidence="2">DMS 61/81</strain>
    </source>
</reference>
<keyword evidence="1" id="KW-0472">Membrane</keyword>
<reference evidence="2" key="1">
    <citation type="journal article" date="2018" name="Genome Biol.">
        <title>SKESA: strategic k-mer extension for scrupulous assemblies.</title>
        <authorList>
            <person name="Souvorov A."/>
            <person name="Agarwala R."/>
            <person name="Lipman D.J."/>
        </authorList>
    </citation>
    <scope>NUCLEOTIDE SEQUENCE</scope>
    <source>
        <strain evidence="2">DMS 61/81</strain>
    </source>
</reference>
<proteinExistence type="predicted"/>
<gene>
    <name evidence="2" type="ORF">GNB57_002937</name>
</gene>
<evidence type="ECO:0000313" key="2">
    <source>
        <dbReference type="EMBL" id="HAE2680078.1"/>
    </source>
</evidence>
<evidence type="ECO:0000256" key="1">
    <source>
        <dbReference type="SAM" id="Phobius"/>
    </source>
</evidence>
<organism evidence="2">
    <name type="scientific">Salmonella paratyphi B</name>
    <name type="common">Salmonella enterica subsp. enterica serovar Paratyphi B</name>
    <dbReference type="NCBI Taxonomy" id="57045"/>
    <lineage>
        <taxon>Bacteria</taxon>
        <taxon>Pseudomonadati</taxon>
        <taxon>Pseudomonadota</taxon>
        <taxon>Gammaproteobacteria</taxon>
        <taxon>Enterobacterales</taxon>
        <taxon>Enterobacteriaceae</taxon>
        <taxon>Salmonella</taxon>
    </lineage>
</organism>